<protein>
    <recommendedName>
        <fullName evidence="1">Reverse transcriptase zinc-binding domain-containing protein</fullName>
    </recommendedName>
</protein>
<accession>A0ABU6X0E4</accession>
<keyword evidence="3" id="KW-1185">Reference proteome</keyword>
<feature type="non-terminal residue" evidence="2">
    <location>
        <position position="123"/>
    </location>
</feature>
<sequence>MDSTRAPVTLLNPYGPLLGVRLNLATPIPSPIQIALSNLPVSRPAHLGNVPTNDFRWRRRLSRSSICSRCGLCPETIIHCFRDCSIAKAIWDSLDPSFASSPDSDFSRWFKHCIVVNEKLLTT</sequence>
<organism evidence="2 3">
    <name type="scientific">Stylosanthes scabra</name>
    <dbReference type="NCBI Taxonomy" id="79078"/>
    <lineage>
        <taxon>Eukaryota</taxon>
        <taxon>Viridiplantae</taxon>
        <taxon>Streptophyta</taxon>
        <taxon>Embryophyta</taxon>
        <taxon>Tracheophyta</taxon>
        <taxon>Spermatophyta</taxon>
        <taxon>Magnoliopsida</taxon>
        <taxon>eudicotyledons</taxon>
        <taxon>Gunneridae</taxon>
        <taxon>Pentapetalae</taxon>
        <taxon>rosids</taxon>
        <taxon>fabids</taxon>
        <taxon>Fabales</taxon>
        <taxon>Fabaceae</taxon>
        <taxon>Papilionoideae</taxon>
        <taxon>50 kb inversion clade</taxon>
        <taxon>dalbergioids sensu lato</taxon>
        <taxon>Dalbergieae</taxon>
        <taxon>Pterocarpus clade</taxon>
        <taxon>Stylosanthes</taxon>
    </lineage>
</organism>
<evidence type="ECO:0000313" key="2">
    <source>
        <dbReference type="EMBL" id="MED6190115.1"/>
    </source>
</evidence>
<dbReference type="Proteomes" id="UP001341840">
    <property type="component" value="Unassembled WGS sequence"/>
</dbReference>
<name>A0ABU6X0E4_9FABA</name>
<comment type="caution">
    <text evidence="2">The sequence shown here is derived from an EMBL/GenBank/DDBJ whole genome shotgun (WGS) entry which is preliminary data.</text>
</comment>
<dbReference type="EMBL" id="JASCZI010184429">
    <property type="protein sequence ID" value="MED6190115.1"/>
    <property type="molecule type" value="Genomic_DNA"/>
</dbReference>
<gene>
    <name evidence="2" type="ORF">PIB30_102604</name>
</gene>
<evidence type="ECO:0000259" key="1">
    <source>
        <dbReference type="Pfam" id="PF13966"/>
    </source>
</evidence>
<evidence type="ECO:0000313" key="3">
    <source>
        <dbReference type="Proteomes" id="UP001341840"/>
    </source>
</evidence>
<dbReference type="InterPro" id="IPR026960">
    <property type="entry name" value="RVT-Znf"/>
</dbReference>
<feature type="domain" description="Reverse transcriptase zinc-binding" evidence="1">
    <location>
        <begin position="48"/>
        <end position="91"/>
    </location>
</feature>
<dbReference type="Pfam" id="PF13966">
    <property type="entry name" value="zf-RVT"/>
    <property type="match status" value="1"/>
</dbReference>
<proteinExistence type="predicted"/>
<reference evidence="2 3" key="1">
    <citation type="journal article" date="2023" name="Plants (Basel)">
        <title>Bridging the Gap: Combining Genomics and Transcriptomics Approaches to Understand Stylosanthes scabra, an Orphan Legume from the Brazilian Caatinga.</title>
        <authorList>
            <person name="Ferreira-Neto J.R.C."/>
            <person name="da Silva M.D."/>
            <person name="Binneck E."/>
            <person name="de Melo N.F."/>
            <person name="da Silva R.H."/>
            <person name="de Melo A.L.T.M."/>
            <person name="Pandolfi V."/>
            <person name="Bustamante F.O."/>
            <person name="Brasileiro-Vidal A.C."/>
            <person name="Benko-Iseppon A.M."/>
        </authorList>
    </citation>
    <scope>NUCLEOTIDE SEQUENCE [LARGE SCALE GENOMIC DNA]</scope>
    <source>
        <tissue evidence="2">Leaves</tissue>
    </source>
</reference>